<keyword evidence="1" id="KW-0472">Membrane</keyword>
<feature type="transmembrane region" description="Helical" evidence="1">
    <location>
        <begin position="106"/>
        <end position="125"/>
    </location>
</feature>
<feature type="transmembrane region" description="Helical" evidence="1">
    <location>
        <begin position="62"/>
        <end position="85"/>
    </location>
</feature>
<dbReference type="AlphaFoldDB" id="A0A7Z2VR87"/>
<dbReference type="EMBL" id="CP051680">
    <property type="protein sequence ID" value="QJD87602.1"/>
    <property type="molecule type" value="Genomic_DNA"/>
</dbReference>
<feature type="transmembrane region" description="Helical" evidence="1">
    <location>
        <begin position="14"/>
        <end position="33"/>
    </location>
</feature>
<evidence type="ECO:0000313" key="2">
    <source>
        <dbReference type="EMBL" id="QJD87602.1"/>
    </source>
</evidence>
<feature type="transmembrane region" description="Helical" evidence="1">
    <location>
        <begin position="137"/>
        <end position="155"/>
    </location>
</feature>
<reference evidence="2 3" key="1">
    <citation type="submission" date="2020-04" db="EMBL/GenBank/DDBJ databases">
        <title>Genome sequencing of novel species.</title>
        <authorList>
            <person name="Heo J."/>
            <person name="Kim S.-J."/>
            <person name="Kim J.-S."/>
            <person name="Hong S.-B."/>
            <person name="Kwon S.-W."/>
        </authorList>
    </citation>
    <scope>NUCLEOTIDE SEQUENCE [LARGE SCALE GENOMIC DNA]</scope>
    <source>
        <strain evidence="2 3">MFER-1</strain>
    </source>
</reference>
<dbReference type="RefSeq" id="WP_169283845.1">
    <property type="nucleotide sequence ID" value="NZ_CP051680.1"/>
</dbReference>
<dbReference type="Proteomes" id="UP000502248">
    <property type="component" value="Chromosome"/>
</dbReference>
<evidence type="ECO:0000256" key="1">
    <source>
        <dbReference type="SAM" id="Phobius"/>
    </source>
</evidence>
<feature type="transmembrane region" description="Helical" evidence="1">
    <location>
        <begin position="167"/>
        <end position="192"/>
    </location>
</feature>
<sequence>MNSIQRTLTFIKDLWFAPFAVFLIGFVFIQGAFSPFLSEQFMFQKILTVTPVSYNLYITNGIYQSLVILLPFILSYILVKHISLYHKLIIWFRRRTSNSILDQLKMALFMAIYIILMGIILRLQLLSMSGDSIPDSTLTAAVAFLLYFIVSLLFYKANDEINRYDRFNNHMCVFYISGVLFIVTLLSVYIYGLQSQVETFNKYNRDGKNIELLKVTYEDGLEKILIKMDINPEYIIGYDMPAKKMNLIPRDKVKKIESYRNTYQGDKRKYQQTFSNTSLEKEKKQIIDLINDYYEIRLELNPNINSINKYISLFTNDFRHSYINGVSPDILLKQMKQEKYRNKEHKDFYGLALSDPETEESDNPNVKISKVYVREYWKARNYDYSFLIKSYDGVVWNIDNIEEAHFTFQND</sequence>
<proteinExistence type="predicted"/>
<name>A0A7Z2VR87_9BACL</name>
<dbReference type="KEGG" id="cheb:HH215_33420"/>
<evidence type="ECO:0000313" key="3">
    <source>
        <dbReference type="Proteomes" id="UP000502248"/>
    </source>
</evidence>
<accession>A0A7Z2VR87</accession>
<gene>
    <name evidence="2" type="ORF">HH215_33420</name>
</gene>
<protein>
    <submittedName>
        <fullName evidence="2">Uncharacterized protein</fullName>
    </submittedName>
</protein>
<organism evidence="2 3">
    <name type="scientific">Cohnella herbarum</name>
    <dbReference type="NCBI Taxonomy" id="2728023"/>
    <lineage>
        <taxon>Bacteria</taxon>
        <taxon>Bacillati</taxon>
        <taxon>Bacillota</taxon>
        <taxon>Bacilli</taxon>
        <taxon>Bacillales</taxon>
        <taxon>Paenibacillaceae</taxon>
        <taxon>Cohnella</taxon>
    </lineage>
</organism>
<keyword evidence="1" id="KW-1133">Transmembrane helix</keyword>
<keyword evidence="1" id="KW-0812">Transmembrane</keyword>
<keyword evidence="3" id="KW-1185">Reference proteome</keyword>